<keyword evidence="3" id="KW-1185">Reference proteome</keyword>
<keyword evidence="1" id="KW-0812">Transmembrane</keyword>
<dbReference type="RefSeq" id="WP_238749854.1">
    <property type="nucleotide sequence ID" value="NZ_CAKLPZ010000001.1"/>
</dbReference>
<protein>
    <submittedName>
        <fullName evidence="2">Uncharacterized protein</fullName>
    </submittedName>
</protein>
<evidence type="ECO:0000313" key="2">
    <source>
        <dbReference type="EMBL" id="CAH0999647.1"/>
    </source>
</evidence>
<name>A0ABN8F074_9BACT</name>
<evidence type="ECO:0000256" key="1">
    <source>
        <dbReference type="SAM" id="Phobius"/>
    </source>
</evidence>
<organism evidence="2 3">
    <name type="scientific">Neolewinella maritima</name>
    <dbReference type="NCBI Taxonomy" id="1383882"/>
    <lineage>
        <taxon>Bacteria</taxon>
        <taxon>Pseudomonadati</taxon>
        <taxon>Bacteroidota</taxon>
        <taxon>Saprospiria</taxon>
        <taxon>Saprospirales</taxon>
        <taxon>Lewinellaceae</taxon>
        <taxon>Neolewinella</taxon>
    </lineage>
</organism>
<accession>A0ABN8F074</accession>
<evidence type="ECO:0000313" key="3">
    <source>
        <dbReference type="Proteomes" id="UP000837803"/>
    </source>
</evidence>
<keyword evidence="1" id="KW-0472">Membrane</keyword>
<comment type="caution">
    <text evidence="2">The sequence shown here is derived from an EMBL/GenBank/DDBJ whole genome shotgun (WGS) entry which is preliminary data.</text>
</comment>
<dbReference type="Proteomes" id="UP000837803">
    <property type="component" value="Unassembled WGS sequence"/>
</dbReference>
<feature type="transmembrane region" description="Helical" evidence="1">
    <location>
        <begin position="37"/>
        <end position="57"/>
    </location>
</feature>
<feature type="transmembrane region" description="Helical" evidence="1">
    <location>
        <begin position="12"/>
        <end position="31"/>
    </location>
</feature>
<gene>
    <name evidence="2" type="ORF">LEM8419_00947</name>
</gene>
<dbReference type="EMBL" id="CAKLPZ010000001">
    <property type="protein sequence ID" value="CAH0999647.1"/>
    <property type="molecule type" value="Genomic_DNA"/>
</dbReference>
<proteinExistence type="predicted"/>
<reference evidence="2" key="1">
    <citation type="submission" date="2021-12" db="EMBL/GenBank/DDBJ databases">
        <authorList>
            <person name="Rodrigo-Torres L."/>
            <person name="Arahal R. D."/>
            <person name="Lucena T."/>
        </authorList>
    </citation>
    <scope>NUCLEOTIDE SEQUENCE</scope>
    <source>
        <strain evidence="2">CECT 8419</strain>
    </source>
</reference>
<keyword evidence="1" id="KW-1133">Transmembrane helix</keyword>
<sequence>MDRTPAHQNKLYAALRWVPILLYFVVKYLVFDNELTWTQQLSLIAFVVLAELALWGYRRRQQRQSGDSLPNADGTD</sequence>